<protein>
    <submittedName>
        <fullName evidence="2">Uncharacterized protein</fullName>
    </submittedName>
</protein>
<dbReference type="EMBL" id="JANPWB010000015">
    <property type="protein sequence ID" value="KAJ1090173.1"/>
    <property type="molecule type" value="Genomic_DNA"/>
</dbReference>
<dbReference type="Proteomes" id="UP001066276">
    <property type="component" value="Chromosome 11"/>
</dbReference>
<sequence length="230" mass="26357">MLAGTRRDTIPTAPRWEPIPYHPKQTQAKRREVNDKASRTRRARVRDIHIGDQVIVKDRKPGWKFRTPYEPGVWTVTGVSGTMVTAEKGCERVTRNISWFKKATFVENSGDQEAEDQFSDWPTTESPAQEREGELPLVAGPVGGRQPVGAAPATQCREPRSLMGRNVLILRLLQLSAKGPLRSQWTKSNHYWRRRKREERLRCPWRSSGWSVPEKKLDQAMRAFASSLSR</sequence>
<proteinExistence type="predicted"/>
<feature type="region of interest" description="Disordered" evidence="1">
    <location>
        <begin position="110"/>
        <end position="131"/>
    </location>
</feature>
<dbReference type="AlphaFoldDB" id="A0AAV7LGK9"/>
<reference evidence="2" key="1">
    <citation type="journal article" date="2022" name="bioRxiv">
        <title>Sequencing and chromosome-scale assembly of the giantPleurodeles waltlgenome.</title>
        <authorList>
            <person name="Brown T."/>
            <person name="Elewa A."/>
            <person name="Iarovenko S."/>
            <person name="Subramanian E."/>
            <person name="Araus A.J."/>
            <person name="Petzold A."/>
            <person name="Susuki M."/>
            <person name="Suzuki K.-i.T."/>
            <person name="Hayashi T."/>
            <person name="Toyoda A."/>
            <person name="Oliveira C."/>
            <person name="Osipova E."/>
            <person name="Leigh N.D."/>
            <person name="Simon A."/>
            <person name="Yun M.H."/>
        </authorList>
    </citation>
    <scope>NUCLEOTIDE SEQUENCE</scope>
    <source>
        <strain evidence="2">20211129_DDA</strain>
        <tissue evidence="2">Liver</tissue>
    </source>
</reference>
<organism evidence="2 3">
    <name type="scientific">Pleurodeles waltl</name>
    <name type="common">Iberian ribbed newt</name>
    <dbReference type="NCBI Taxonomy" id="8319"/>
    <lineage>
        <taxon>Eukaryota</taxon>
        <taxon>Metazoa</taxon>
        <taxon>Chordata</taxon>
        <taxon>Craniata</taxon>
        <taxon>Vertebrata</taxon>
        <taxon>Euteleostomi</taxon>
        <taxon>Amphibia</taxon>
        <taxon>Batrachia</taxon>
        <taxon>Caudata</taxon>
        <taxon>Salamandroidea</taxon>
        <taxon>Salamandridae</taxon>
        <taxon>Pleurodelinae</taxon>
        <taxon>Pleurodeles</taxon>
    </lineage>
</organism>
<feature type="compositionally biased region" description="Basic and acidic residues" evidence="1">
    <location>
        <begin position="29"/>
        <end position="38"/>
    </location>
</feature>
<evidence type="ECO:0000313" key="3">
    <source>
        <dbReference type="Proteomes" id="UP001066276"/>
    </source>
</evidence>
<keyword evidence="3" id="KW-1185">Reference proteome</keyword>
<gene>
    <name evidence="2" type="ORF">NDU88_003308</name>
</gene>
<evidence type="ECO:0000256" key="1">
    <source>
        <dbReference type="SAM" id="MobiDB-lite"/>
    </source>
</evidence>
<name>A0AAV7LGK9_PLEWA</name>
<comment type="caution">
    <text evidence="2">The sequence shown here is derived from an EMBL/GenBank/DDBJ whole genome shotgun (WGS) entry which is preliminary data.</text>
</comment>
<feature type="region of interest" description="Disordered" evidence="1">
    <location>
        <begin position="1"/>
        <end position="42"/>
    </location>
</feature>
<evidence type="ECO:0000313" key="2">
    <source>
        <dbReference type="EMBL" id="KAJ1090173.1"/>
    </source>
</evidence>
<accession>A0AAV7LGK9</accession>